<dbReference type="GO" id="GO:0035861">
    <property type="term" value="C:site of double-strand break"/>
    <property type="evidence" value="ECO:0007669"/>
    <property type="project" value="TreeGrafter"/>
</dbReference>
<evidence type="ECO:0000256" key="1">
    <source>
        <dbReference type="ARBA" id="ARBA00004123"/>
    </source>
</evidence>
<dbReference type="Gene3D" id="2.40.50.140">
    <property type="entry name" value="Nucleic acid-binding proteins"/>
    <property type="match status" value="1"/>
</dbReference>
<protein>
    <recommendedName>
        <fullName evidence="6">Replication protein A C-terminal domain-containing protein</fullName>
    </recommendedName>
</protein>
<dbReference type="InterPro" id="IPR014892">
    <property type="entry name" value="RPA_C"/>
</dbReference>
<name>A0A834XQ02_APHGI</name>
<dbReference type="InterPro" id="IPR040260">
    <property type="entry name" value="RFA2-like"/>
</dbReference>
<dbReference type="Gene3D" id="1.10.10.10">
    <property type="entry name" value="Winged helix-like DNA-binding domain superfamily/Winged helix DNA-binding domain"/>
    <property type="match status" value="1"/>
</dbReference>
<dbReference type="InterPro" id="IPR036390">
    <property type="entry name" value="WH_DNA-bd_sf"/>
</dbReference>
<dbReference type="GO" id="GO:0003697">
    <property type="term" value="F:single-stranded DNA binding"/>
    <property type="evidence" value="ECO:0007669"/>
    <property type="project" value="TreeGrafter"/>
</dbReference>
<dbReference type="InterPro" id="IPR036388">
    <property type="entry name" value="WH-like_DNA-bd_sf"/>
</dbReference>
<reference evidence="7 8" key="1">
    <citation type="submission" date="2020-08" db="EMBL/GenBank/DDBJ databases">
        <title>Aphidius gifuensis genome sequencing and assembly.</title>
        <authorList>
            <person name="Du Z."/>
        </authorList>
    </citation>
    <scope>NUCLEOTIDE SEQUENCE [LARGE SCALE GENOMIC DNA]</scope>
    <source>
        <strain evidence="7">YNYX2018</strain>
        <tissue evidence="7">Adults</tissue>
    </source>
</reference>
<dbReference type="PANTHER" id="PTHR13989">
    <property type="entry name" value="REPLICATION PROTEIN A-RELATED"/>
    <property type="match status" value="1"/>
</dbReference>
<feature type="region of interest" description="Disordered" evidence="5">
    <location>
        <begin position="1"/>
        <end position="22"/>
    </location>
</feature>
<organism evidence="7 8">
    <name type="scientific">Aphidius gifuensis</name>
    <name type="common">Parasitoid wasp</name>
    <dbReference type="NCBI Taxonomy" id="684658"/>
    <lineage>
        <taxon>Eukaryota</taxon>
        <taxon>Metazoa</taxon>
        <taxon>Ecdysozoa</taxon>
        <taxon>Arthropoda</taxon>
        <taxon>Hexapoda</taxon>
        <taxon>Insecta</taxon>
        <taxon>Pterygota</taxon>
        <taxon>Neoptera</taxon>
        <taxon>Endopterygota</taxon>
        <taxon>Hymenoptera</taxon>
        <taxon>Apocrita</taxon>
        <taxon>Ichneumonoidea</taxon>
        <taxon>Braconidae</taxon>
        <taxon>Aphidiinae</taxon>
        <taxon>Aphidius</taxon>
    </lineage>
</organism>
<dbReference type="GO" id="GO:0005662">
    <property type="term" value="C:DNA replication factor A complex"/>
    <property type="evidence" value="ECO:0007669"/>
    <property type="project" value="TreeGrafter"/>
</dbReference>
<dbReference type="GO" id="GO:0000781">
    <property type="term" value="C:chromosome, telomeric region"/>
    <property type="evidence" value="ECO:0007669"/>
    <property type="project" value="TreeGrafter"/>
</dbReference>
<keyword evidence="3" id="KW-0238">DNA-binding</keyword>
<keyword evidence="4" id="KW-0539">Nucleus</keyword>
<dbReference type="SUPFAM" id="SSF50249">
    <property type="entry name" value="Nucleic acid-binding proteins"/>
    <property type="match status" value="1"/>
</dbReference>
<gene>
    <name evidence="7" type="ORF">HCN44_008201</name>
</gene>
<evidence type="ECO:0000256" key="3">
    <source>
        <dbReference type="ARBA" id="ARBA00023125"/>
    </source>
</evidence>
<dbReference type="Pfam" id="PF08784">
    <property type="entry name" value="RPA_C"/>
    <property type="match status" value="1"/>
</dbReference>
<evidence type="ECO:0000256" key="2">
    <source>
        <dbReference type="ARBA" id="ARBA00007815"/>
    </source>
</evidence>
<feature type="domain" description="Replication protein A C-terminal" evidence="6">
    <location>
        <begin position="151"/>
        <end position="229"/>
    </location>
</feature>
<dbReference type="GO" id="GO:0006289">
    <property type="term" value="P:nucleotide-excision repair"/>
    <property type="evidence" value="ECO:0007669"/>
    <property type="project" value="TreeGrafter"/>
</dbReference>
<evidence type="ECO:0000256" key="5">
    <source>
        <dbReference type="SAM" id="MobiDB-lite"/>
    </source>
</evidence>
<dbReference type="GO" id="GO:0000724">
    <property type="term" value="P:double-strand break repair via homologous recombination"/>
    <property type="evidence" value="ECO:0007669"/>
    <property type="project" value="TreeGrafter"/>
</dbReference>
<dbReference type="AlphaFoldDB" id="A0A834XQ02"/>
<evidence type="ECO:0000313" key="7">
    <source>
        <dbReference type="EMBL" id="KAF7989527.1"/>
    </source>
</evidence>
<evidence type="ECO:0000256" key="4">
    <source>
        <dbReference type="ARBA" id="ARBA00023242"/>
    </source>
</evidence>
<proteinExistence type="inferred from homology"/>
<sequence length="237" mass="26553">MWDSKNDTSVTNGAGGFMDESYSVQTPAAENRRTESNCIIPVTVKQLYKGTPDKFTVSGHSAKLVCIYAVVRKIDIVATKISYEIDDETGTITAVRWLETEDRDDSIQVNKYVRIIGSLREQADLGRYFFILNMEPVKKLAHVYSHILEITNMALLEEQGTENVNDNEVTDGLGKDPSIILQIIRNCSDEENGIERNDLVSKLPSNITPAQADDILEFLTSEGHIYTTCTDDYFKAT</sequence>
<comment type="similarity">
    <text evidence="2">Belongs to the replication factor A protein 2 family.</text>
</comment>
<dbReference type="GO" id="GO:0006260">
    <property type="term" value="P:DNA replication"/>
    <property type="evidence" value="ECO:0007669"/>
    <property type="project" value="TreeGrafter"/>
</dbReference>
<dbReference type="OrthoDB" id="25571at2759"/>
<accession>A0A834XQ02</accession>
<dbReference type="InterPro" id="IPR012340">
    <property type="entry name" value="NA-bd_OB-fold"/>
</dbReference>
<evidence type="ECO:0000259" key="6">
    <source>
        <dbReference type="Pfam" id="PF08784"/>
    </source>
</evidence>
<dbReference type="EMBL" id="JACMRX010000005">
    <property type="protein sequence ID" value="KAF7989527.1"/>
    <property type="molecule type" value="Genomic_DNA"/>
</dbReference>
<dbReference type="PANTHER" id="PTHR13989:SF16">
    <property type="entry name" value="REPLICATION PROTEIN A2"/>
    <property type="match status" value="1"/>
</dbReference>
<comment type="subcellular location">
    <subcellularLocation>
        <location evidence="1">Nucleus</location>
    </subcellularLocation>
</comment>
<evidence type="ECO:0000313" key="8">
    <source>
        <dbReference type="Proteomes" id="UP000639338"/>
    </source>
</evidence>
<dbReference type="SUPFAM" id="SSF46785">
    <property type="entry name" value="Winged helix' DNA-binding domain"/>
    <property type="match status" value="1"/>
</dbReference>
<comment type="caution">
    <text evidence="7">The sequence shown here is derived from an EMBL/GenBank/DDBJ whole genome shotgun (WGS) entry which is preliminary data.</text>
</comment>
<dbReference type="Proteomes" id="UP000639338">
    <property type="component" value="Unassembled WGS sequence"/>
</dbReference>
<keyword evidence="8" id="KW-1185">Reference proteome</keyword>